<dbReference type="PANTHER" id="PTHR45639">
    <property type="entry name" value="HSC70CB, ISOFORM G-RELATED"/>
    <property type="match status" value="1"/>
</dbReference>
<protein>
    <submittedName>
        <fullName evidence="4">Heat shock protein 70 (Hsp 70) family protein</fullName>
    </submittedName>
</protein>
<dbReference type="GO" id="GO:0034663">
    <property type="term" value="C:endoplasmic reticulum chaperone complex"/>
    <property type="evidence" value="ECO:0007669"/>
    <property type="project" value="TreeGrafter"/>
</dbReference>
<keyword evidence="3" id="KW-0143">Chaperone</keyword>
<dbReference type="OrthoDB" id="1745161at2759"/>
<dbReference type="InterPro" id="IPR013126">
    <property type="entry name" value="Hsp_70_fam"/>
</dbReference>
<accession>A0A7J0G8H6</accession>
<keyword evidence="5" id="KW-1185">Reference proteome</keyword>
<reference evidence="4 5" key="1">
    <citation type="submission" date="2019-07" db="EMBL/GenBank/DDBJ databases">
        <title>De Novo Assembly of kiwifruit Actinidia rufa.</title>
        <authorList>
            <person name="Sugita-Konishi S."/>
            <person name="Sato K."/>
            <person name="Mori E."/>
            <person name="Abe Y."/>
            <person name="Kisaki G."/>
            <person name="Hamano K."/>
            <person name="Suezawa K."/>
            <person name="Otani M."/>
            <person name="Fukuda T."/>
            <person name="Manabe T."/>
            <person name="Gomi K."/>
            <person name="Tabuchi M."/>
            <person name="Akimitsu K."/>
            <person name="Kataoka I."/>
        </authorList>
    </citation>
    <scope>NUCLEOTIDE SEQUENCE [LARGE SCALE GENOMIC DNA]</scope>
    <source>
        <strain evidence="5">cv. Fuchu</strain>
    </source>
</reference>
<dbReference type="GO" id="GO:0140662">
    <property type="term" value="F:ATP-dependent protein folding chaperone"/>
    <property type="evidence" value="ECO:0007669"/>
    <property type="project" value="InterPro"/>
</dbReference>
<keyword evidence="1" id="KW-0547">Nucleotide-binding</keyword>
<sequence length="152" mass="16685">MHYLICSARYLRASLRASSHDAGRAAKLQEFLGKKDLDRHLDSDEALVLGAALHAANLSDGIKLIRKLGMVDGSSYGVVIELDGPDLSKDESTRQLVQRMKNYLVRCPNTLHIIKTLKFPLPMTVKKILPPGVPSPIFAQYSVSGLTDASEK</sequence>
<proteinExistence type="predicted"/>
<keyword evidence="4" id="KW-0346">Stress response</keyword>
<dbReference type="AlphaFoldDB" id="A0A7J0G8H6"/>
<evidence type="ECO:0000256" key="1">
    <source>
        <dbReference type="ARBA" id="ARBA00022741"/>
    </source>
</evidence>
<organism evidence="4 5">
    <name type="scientific">Actinidia rufa</name>
    <dbReference type="NCBI Taxonomy" id="165716"/>
    <lineage>
        <taxon>Eukaryota</taxon>
        <taxon>Viridiplantae</taxon>
        <taxon>Streptophyta</taxon>
        <taxon>Embryophyta</taxon>
        <taxon>Tracheophyta</taxon>
        <taxon>Spermatophyta</taxon>
        <taxon>Magnoliopsida</taxon>
        <taxon>eudicotyledons</taxon>
        <taxon>Gunneridae</taxon>
        <taxon>Pentapetalae</taxon>
        <taxon>asterids</taxon>
        <taxon>Ericales</taxon>
        <taxon>Actinidiaceae</taxon>
        <taxon>Actinidia</taxon>
    </lineage>
</organism>
<dbReference type="EMBL" id="BJWL01000018">
    <property type="protein sequence ID" value="GFZ07032.1"/>
    <property type="molecule type" value="Genomic_DNA"/>
</dbReference>
<evidence type="ECO:0000256" key="3">
    <source>
        <dbReference type="ARBA" id="ARBA00023186"/>
    </source>
</evidence>
<dbReference type="GO" id="GO:0005524">
    <property type="term" value="F:ATP binding"/>
    <property type="evidence" value="ECO:0007669"/>
    <property type="project" value="UniProtKB-KW"/>
</dbReference>
<evidence type="ECO:0000256" key="2">
    <source>
        <dbReference type="ARBA" id="ARBA00022840"/>
    </source>
</evidence>
<comment type="caution">
    <text evidence="4">The sequence shown here is derived from an EMBL/GenBank/DDBJ whole genome shotgun (WGS) entry which is preliminary data.</text>
</comment>
<name>A0A7J0G8H6_9ERIC</name>
<gene>
    <name evidence="4" type="ORF">Acr_18g0012020</name>
</gene>
<dbReference type="GO" id="GO:0030968">
    <property type="term" value="P:endoplasmic reticulum unfolded protein response"/>
    <property type="evidence" value="ECO:0007669"/>
    <property type="project" value="TreeGrafter"/>
</dbReference>
<evidence type="ECO:0000313" key="4">
    <source>
        <dbReference type="EMBL" id="GFZ07032.1"/>
    </source>
</evidence>
<dbReference type="Proteomes" id="UP000585474">
    <property type="component" value="Unassembled WGS sequence"/>
</dbReference>
<keyword evidence="2" id="KW-0067">ATP-binding</keyword>
<evidence type="ECO:0000313" key="5">
    <source>
        <dbReference type="Proteomes" id="UP000585474"/>
    </source>
</evidence>
<dbReference type="PANTHER" id="PTHR45639:SF3">
    <property type="entry name" value="HYPOXIA UP-REGULATED PROTEIN 1"/>
    <property type="match status" value="1"/>
</dbReference>